<gene>
    <name evidence="1" type="ORF">BV25DRAFT_1800718</name>
</gene>
<reference evidence="1" key="2">
    <citation type="journal article" date="2022" name="New Phytol.">
        <title>Evolutionary transition to the ectomycorrhizal habit in the genomes of a hyperdiverse lineage of mushroom-forming fungi.</title>
        <authorList>
            <person name="Looney B."/>
            <person name="Miyauchi S."/>
            <person name="Morin E."/>
            <person name="Drula E."/>
            <person name="Courty P.E."/>
            <person name="Kohler A."/>
            <person name="Kuo A."/>
            <person name="LaButti K."/>
            <person name="Pangilinan J."/>
            <person name="Lipzen A."/>
            <person name="Riley R."/>
            <person name="Andreopoulos W."/>
            <person name="He G."/>
            <person name="Johnson J."/>
            <person name="Nolan M."/>
            <person name="Tritt A."/>
            <person name="Barry K.W."/>
            <person name="Grigoriev I.V."/>
            <person name="Nagy L.G."/>
            <person name="Hibbett D."/>
            <person name="Henrissat B."/>
            <person name="Matheny P.B."/>
            <person name="Labbe J."/>
            <person name="Martin F.M."/>
        </authorList>
    </citation>
    <scope>NUCLEOTIDE SEQUENCE</scope>
    <source>
        <strain evidence="1">HHB10654</strain>
    </source>
</reference>
<comment type="caution">
    <text evidence="1">The sequence shown here is derived from an EMBL/GenBank/DDBJ whole genome shotgun (WGS) entry which is preliminary data.</text>
</comment>
<protein>
    <submittedName>
        <fullName evidence="1">DNase I-like protein</fullName>
    </submittedName>
</protein>
<keyword evidence="2" id="KW-1185">Reference proteome</keyword>
<proteinExistence type="predicted"/>
<reference evidence="1" key="1">
    <citation type="submission" date="2021-03" db="EMBL/GenBank/DDBJ databases">
        <authorList>
            <consortium name="DOE Joint Genome Institute"/>
            <person name="Ahrendt S."/>
            <person name="Looney B.P."/>
            <person name="Miyauchi S."/>
            <person name="Morin E."/>
            <person name="Drula E."/>
            <person name="Courty P.E."/>
            <person name="Chicoki N."/>
            <person name="Fauchery L."/>
            <person name="Kohler A."/>
            <person name="Kuo A."/>
            <person name="Labutti K."/>
            <person name="Pangilinan J."/>
            <person name="Lipzen A."/>
            <person name="Riley R."/>
            <person name="Andreopoulos W."/>
            <person name="He G."/>
            <person name="Johnson J."/>
            <person name="Barry K.W."/>
            <person name="Grigoriev I.V."/>
            <person name="Nagy L."/>
            <person name="Hibbett D."/>
            <person name="Henrissat B."/>
            <person name="Matheny P.B."/>
            <person name="Labbe J."/>
            <person name="Martin F."/>
        </authorList>
    </citation>
    <scope>NUCLEOTIDE SEQUENCE</scope>
    <source>
        <strain evidence="1">HHB10654</strain>
    </source>
</reference>
<evidence type="ECO:0000313" key="2">
    <source>
        <dbReference type="Proteomes" id="UP000814140"/>
    </source>
</evidence>
<dbReference type="Proteomes" id="UP000814140">
    <property type="component" value="Unassembled WGS sequence"/>
</dbReference>
<sequence>MDEAHVGTAPPSPSPSLPESTSQTPANRKGLRTKANIKIATLNVNGRSSTTLGHGETNKWTEIVNLVRTERIGILAVQETHLGATHVDGIENLFQKNILVLNSSDPTRPTSSAGVAFVLNRAITNIEDYTFTVIVPGRAIALTTKWHNDETLTMLNVYAPNHPNQHRAFWHAIRQEWRRLHMPRLDFMLGDFNLVEDALDRAPLRDDDEDAVAALRNLRTELNLRDTWRHAYPDTRMFTFRSSAANNHAASRLDRIYIAASQEKHAFEWASAVPSVPTDHAMVSVRFAPKLAPHIGAGRPTFPLHLLHDRKFMSIAVNAGKQLESLIAQNEDLRTEENNPQTLLLNYKTQI</sequence>
<accession>A0ACB8T6U7</accession>
<organism evidence="1 2">
    <name type="scientific">Artomyces pyxidatus</name>
    <dbReference type="NCBI Taxonomy" id="48021"/>
    <lineage>
        <taxon>Eukaryota</taxon>
        <taxon>Fungi</taxon>
        <taxon>Dikarya</taxon>
        <taxon>Basidiomycota</taxon>
        <taxon>Agaricomycotina</taxon>
        <taxon>Agaricomycetes</taxon>
        <taxon>Russulales</taxon>
        <taxon>Auriscalpiaceae</taxon>
        <taxon>Artomyces</taxon>
    </lineage>
</organism>
<feature type="non-terminal residue" evidence="1">
    <location>
        <position position="351"/>
    </location>
</feature>
<evidence type="ECO:0000313" key="1">
    <source>
        <dbReference type="EMBL" id="KAI0064248.1"/>
    </source>
</evidence>
<name>A0ACB8T6U7_9AGAM</name>
<dbReference type="EMBL" id="MU277199">
    <property type="protein sequence ID" value="KAI0064248.1"/>
    <property type="molecule type" value="Genomic_DNA"/>
</dbReference>